<evidence type="ECO:0000256" key="4">
    <source>
        <dbReference type="ARBA" id="ARBA00022989"/>
    </source>
</evidence>
<evidence type="ECO:0000313" key="9">
    <source>
        <dbReference type="EMBL" id="MBL6447514.1"/>
    </source>
</evidence>
<reference evidence="9" key="1">
    <citation type="submission" date="2021-01" db="EMBL/GenBank/DDBJ databases">
        <title>Fulvivirga kasyanovii gen. nov., sp nov., a novel member of the phylum Bacteroidetes isolated from seawater in a mussel farm.</title>
        <authorList>
            <person name="Zhao L.-H."/>
            <person name="Wang Z.-J."/>
        </authorList>
    </citation>
    <scope>NUCLEOTIDE SEQUENCE</scope>
    <source>
        <strain evidence="9">29W222</strain>
    </source>
</reference>
<feature type="transmembrane region" description="Helical" evidence="7">
    <location>
        <begin position="95"/>
        <end position="115"/>
    </location>
</feature>
<dbReference type="Proteomes" id="UP000614216">
    <property type="component" value="Unassembled WGS sequence"/>
</dbReference>
<dbReference type="AlphaFoldDB" id="A0A937KCL4"/>
<evidence type="ECO:0000256" key="5">
    <source>
        <dbReference type="ARBA" id="ARBA00023136"/>
    </source>
</evidence>
<evidence type="ECO:0000313" key="10">
    <source>
        <dbReference type="Proteomes" id="UP000614216"/>
    </source>
</evidence>
<keyword evidence="3 7" id="KW-0812">Transmembrane</keyword>
<protein>
    <submittedName>
        <fullName evidence="9">MotA/TolQ/ExbB proton channel family protein</fullName>
    </submittedName>
</protein>
<evidence type="ECO:0000256" key="7">
    <source>
        <dbReference type="SAM" id="Phobius"/>
    </source>
</evidence>
<accession>A0A937KCL4</accession>
<proteinExistence type="inferred from homology"/>
<comment type="similarity">
    <text evidence="6">Belongs to the exbB/tolQ family.</text>
</comment>
<evidence type="ECO:0000256" key="2">
    <source>
        <dbReference type="ARBA" id="ARBA00022475"/>
    </source>
</evidence>
<keyword evidence="6" id="KW-0813">Transport</keyword>
<keyword evidence="2" id="KW-1003">Cell membrane</keyword>
<dbReference type="InterPro" id="IPR002898">
    <property type="entry name" value="MotA_ExbB_proton_chnl"/>
</dbReference>
<dbReference type="GO" id="GO:0015031">
    <property type="term" value="P:protein transport"/>
    <property type="evidence" value="ECO:0007669"/>
    <property type="project" value="UniProtKB-KW"/>
</dbReference>
<dbReference type="GO" id="GO:0005886">
    <property type="term" value="C:plasma membrane"/>
    <property type="evidence" value="ECO:0007669"/>
    <property type="project" value="UniProtKB-SubCell"/>
</dbReference>
<keyword evidence="10" id="KW-1185">Reference proteome</keyword>
<sequence length="129" mass="13935">MTKLFFEGGPAFMGILTLVLLVIFTLAVANAIYLLSGKSYDPLIMKSRLGYIKSTGLFGLIIGILGQLIGLYQAFSAIQQMGEVSPAMLAGGLKVSMISSMYGFLIFIIAYLLWFGLEALAVRNKAVEV</sequence>
<gene>
    <name evidence="9" type="ORF">JMN32_14445</name>
</gene>
<feature type="transmembrane region" description="Helical" evidence="7">
    <location>
        <begin position="56"/>
        <end position="75"/>
    </location>
</feature>
<dbReference type="Pfam" id="PF01618">
    <property type="entry name" value="MotA_ExbB"/>
    <property type="match status" value="1"/>
</dbReference>
<dbReference type="EMBL" id="JAEUGD010000043">
    <property type="protein sequence ID" value="MBL6447514.1"/>
    <property type="molecule type" value="Genomic_DNA"/>
</dbReference>
<feature type="transmembrane region" description="Helical" evidence="7">
    <location>
        <begin position="12"/>
        <end position="35"/>
    </location>
</feature>
<comment type="caution">
    <text evidence="9">The sequence shown here is derived from an EMBL/GenBank/DDBJ whole genome shotgun (WGS) entry which is preliminary data.</text>
</comment>
<evidence type="ECO:0000259" key="8">
    <source>
        <dbReference type="Pfam" id="PF01618"/>
    </source>
</evidence>
<evidence type="ECO:0000256" key="6">
    <source>
        <dbReference type="RuleBase" id="RU004057"/>
    </source>
</evidence>
<dbReference type="RefSeq" id="WP_202857047.1">
    <property type="nucleotide sequence ID" value="NZ_JAEUGD010000043.1"/>
</dbReference>
<name>A0A937KCL4_9BACT</name>
<keyword evidence="4 7" id="KW-1133">Transmembrane helix</keyword>
<feature type="domain" description="MotA/TolQ/ExbB proton channel" evidence="8">
    <location>
        <begin position="45"/>
        <end position="113"/>
    </location>
</feature>
<organism evidence="9 10">
    <name type="scientific">Fulvivirga marina</name>
    <dbReference type="NCBI Taxonomy" id="2494733"/>
    <lineage>
        <taxon>Bacteria</taxon>
        <taxon>Pseudomonadati</taxon>
        <taxon>Bacteroidota</taxon>
        <taxon>Cytophagia</taxon>
        <taxon>Cytophagales</taxon>
        <taxon>Fulvivirgaceae</taxon>
        <taxon>Fulvivirga</taxon>
    </lineage>
</organism>
<keyword evidence="6" id="KW-0653">Protein transport</keyword>
<evidence type="ECO:0000256" key="1">
    <source>
        <dbReference type="ARBA" id="ARBA00004651"/>
    </source>
</evidence>
<evidence type="ECO:0000256" key="3">
    <source>
        <dbReference type="ARBA" id="ARBA00022692"/>
    </source>
</evidence>
<keyword evidence="5 7" id="KW-0472">Membrane</keyword>
<comment type="subcellular location">
    <subcellularLocation>
        <location evidence="1">Cell membrane</location>
        <topology evidence="1">Multi-pass membrane protein</topology>
    </subcellularLocation>
    <subcellularLocation>
        <location evidence="6">Membrane</location>
        <topology evidence="6">Multi-pass membrane protein</topology>
    </subcellularLocation>
</comment>